<reference evidence="1 2" key="1">
    <citation type="submission" date="2024-05" db="EMBL/GenBank/DDBJ databases">
        <authorList>
            <person name="De Oliveira J.P."/>
            <person name="Noriler S.A."/>
            <person name="De Oliveira A.G."/>
            <person name="Sipoli D.S."/>
        </authorList>
    </citation>
    <scope>NUCLEOTIDE SEQUENCE [LARGE SCALE GENOMIC DNA]</scope>
    <source>
        <strain evidence="1 2">LABIM192</strain>
    </source>
</reference>
<name>A0ABV0IZF3_9NEIS</name>
<protein>
    <submittedName>
        <fullName evidence="1">Uncharacterized protein</fullName>
    </submittedName>
</protein>
<evidence type="ECO:0000313" key="2">
    <source>
        <dbReference type="Proteomes" id="UP001462502"/>
    </source>
</evidence>
<dbReference type="RefSeq" id="WP_168191776.1">
    <property type="nucleotide sequence ID" value="NZ_CP029495.1"/>
</dbReference>
<gene>
    <name evidence="1" type="ORF">ABI908_21380</name>
</gene>
<accession>A0ABV0IZF3</accession>
<organism evidence="1 2">
    <name type="scientific">Chromobacterium phragmitis</name>
    <dbReference type="NCBI Taxonomy" id="2202141"/>
    <lineage>
        <taxon>Bacteria</taxon>
        <taxon>Pseudomonadati</taxon>
        <taxon>Pseudomonadota</taxon>
        <taxon>Betaproteobacteria</taxon>
        <taxon>Neisseriales</taxon>
        <taxon>Chromobacteriaceae</taxon>
        <taxon>Chromobacterium</taxon>
    </lineage>
</organism>
<sequence length="51" mass="5391">MSLIYSAAAGILTHPWQSVPASGINAAARQRLAHFSEPATAGIHQSEQDMT</sequence>
<proteinExistence type="predicted"/>
<evidence type="ECO:0000313" key="1">
    <source>
        <dbReference type="EMBL" id="MEO9386655.1"/>
    </source>
</evidence>
<dbReference type="EMBL" id="JBDXMI010000001">
    <property type="protein sequence ID" value="MEO9386655.1"/>
    <property type="molecule type" value="Genomic_DNA"/>
</dbReference>
<dbReference type="Proteomes" id="UP001462502">
    <property type="component" value="Unassembled WGS sequence"/>
</dbReference>
<comment type="caution">
    <text evidence="1">The sequence shown here is derived from an EMBL/GenBank/DDBJ whole genome shotgun (WGS) entry which is preliminary data.</text>
</comment>
<keyword evidence="2" id="KW-1185">Reference proteome</keyword>